<dbReference type="Proteomes" id="UP001163046">
    <property type="component" value="Unassembled WGS sequence"/>
</dbReference>
<dbReference type="AlphaFoldDB" id="A0A9W9ZMA8"/>
<comment type="caution">
    <text evidence="1">The sequence shown here is derived from an EMBL/GenBank/DDBJ whole genome shotgun (WGS) entry which is preliminary data.</text>
</comment>
<evidence type="ECO:0000313" key="2">
    <source>
        <dbReference type="Proteomes" id="UP001163046"/>
    </source>
</evidence>
<name>A0A9W9ZMA8_9CNID</name>
<dbReference type="InterPro" id="IPR011009">
    <property type="entry name" value="Kinase-like_dom_sf"/>
</dbReference>
<proteinExistence type="predicted"/>
<dbReference type="OrthoDB" id="5970866at2759"/>
<gene>
    <name evidence="1" type="ORF">OS493_022423</name>
</gene>
<keyword evidence="2" id="KW-1185">Reference proteome</keyword>
<protein>
    <submittedName>
        <fullName evidence="1">Uncharacterized protein</fullName>
    </submittedName>
</protein>
<dbReference type="SUPFAM" id="SSF56112">
    <property type="entry name" value="Protein kinase-like (PK-like)"/>
    <property type="match status" value="1"/>
</dbReference>
<evidence type="ECO:0000313" key="1">
    <source>
        <dbReference type="EMBL" id="KAJ7384316.1"/>
    </source>
</evidence>
<organism evidence="1 2">
    <name type="scientific">Desmophyllum pertusum</name>
    <dbReference type="NCBI Taxonomy" id="174260"/>
    <lineage>
        <taxon>Eukaryota</taxon>
        <taxon>Metazoa</taxon>
        <taxon>Cnidaria</taxon>
        <taxon>Anthozoa</taxon>
        <taxon>Hexacorallia</taxon>
        <taxon>Scleractinia</taxon>
        <taxon>Caryophylliina</taxon>
        <taxon>Caryophylliidae</taxon>
        <taxon>Desmophyllum</taxon>
    </lineage>
</organism>
<feature type="non-terminal residue" evidence="1">
    <location>
        <position position="55"/>
    </location>
</feature>
<dbReference type="Gene3D" id="1.10.510.10">
    <property type="entry name" value="Transferase(Phosphotransferase) domain 1"/>
    <property type="match status" value="1"/>
</dbReference>
<dbReference type="EMBL" id="MU825888">
    <property type="protein sequence ID" value="KAJ7384316.1"/>
    <property type="molecule type" value="Genomic_DNA"/>
</dbReference>
<reference evidence="1" key="1">
    <citation type="submission" date="2023-01" db="EMBL/GenBank/DDBJ databases">
        <title>Genome assembly of the deep-sea coral Lophelia pertusa.</title>
        <authorList>
            <person name="Herrera S."/>
            <person name="Cordes E."/>
        </authorList>
    </citation>
    <scope>NUCLEOTIDE SEQUENCE</scope>
    <source>
        <strain evidence="1">USNM1676648</strain>
        <tissue evidence="1">Polyp</tissue>
    </source>
</reference>
<sequence length="55" mass="6643">YQIMLKCWQENPSDRPTFAKLKDTMKEMERNHKTYVNLQQYDNSLYANVEDLTAE</sequence>
<accession>A0A9W9ZMA8</accession>